<gene>
    <name evidence="2" type="ORF">ADL28_32135</name>
</gene>
<evidence type="ECO:0000313" key="3">
    <source>
        <dbReference type="Proteomes" id="UP000053413"/>
    </source>
</evidence>
<organism evidence="2 3">
    <name type="scientific">Streptomyces violaceusniger</name>
    <dbReference type="NCBI Taxonomy" id="68280"/>
    <lineage>
        <taxon>Bacteria</taxon>
        <taxon>Bacillati</taxon>
        <taxon>Actinomycetota</taxon>
        <taxon>Actinomycetes</taxon>
        <taxon>Kitasatosporales</taxon>
        <taxon>Streptomycetaceae</taxon>
        <taxon>Streptomyces</taxon>
        <taxon>Streptomyces violaceusniger group</taxon>
    </lineage>
</organism>
<sequence length="171" mass="18831">MVEMVRKSGLDTAIRRRSHRGGLLGRCMIRGRSCWTWPWRSAPSAIRSSTKRAASSGRATVGSSGSFRPRQVGRDALSRIGHGDHGDLDLLGRLLEEPLRHRGHQLFHPDLLSSPGLDEVTRASLEADFRRQFTQGTRQAAHGPFGSGVVPTEFARLRAGGHRRALHTCHG</sequence>
<evidence type="ECO:0000313" key="2">
    <source>
        <dbReference type="EMBL" id="KUL47531.1"/>
    </source>
</evidence>
<name>A0A0X3VS06_STRVO</name>
<dbReference type="EMBL" id="LLZJ01000385">
    <property type="protein sequence ID" value="KUL47531.1"/>
    <property type="molecule type" value="Genomic_DNA"/>
</dbReference>
<proteinExistence type="predicted"/>
<reference evidence="3" key="1">
    <citation type="submission" date="2015-10" db="EMBL/GenBank/DDBJ databases">
        <authorList>
            <person name="Ju K.-S."/>
            <person name="Doroghazi J.R."/>
            <person name="Metcalf W.W."/>
        </authorList>
    </citation>
    <scope>NUCLEOTIDE SEQUENCE [LARGE SCALE GENOMIC DNA]</scope>
    <source>
        <strain evidence="3">NRRL F-8817</strain>
    </source>
</reference>
<accession>A0A0X3VS06</accession>
<dbReference type="Proteomes" id="UP000053413">
    <property type="component" value="Unassembled WGS sequence"/>
</dbReference>
<feature type="compositionally biased region" description="Polar residues" evidence="1">
    <location>
        <begin position="46"/>
        <end position="66"/>
    </location>
</feature>
<dbReference type="AlphaFoldDB" id="A0A0X3VS06"/>
<evidence type="ECO:0000256" key="1">
    <source>
        <dbReference type="SAM" id="MobiDB-lite"/>
    </source>
</evidence>
<comment type="caution">
    <text evidence="2">The sequence shown here is derived from an EMBL/GenBank/DDBJ whole genome shotgun (WGS) entry which is preliminary data.</text>
</comment>
<feature type="region of interest" description="Disordered" evidence="1">
    <location>
        <begin position="46"/>
        <end position="70"/>
    </location>
</feature>
<protein>
    <submittedName>
        <fullName evidence="2">Uncharacterized protein</fullName>
    </submittedName>
</protein>